<keyword evidence="8 13" id="KW-0378">Hydrolase</keyword>
<dbReference type="GO" id="GO:0042597">
    <property type="term" value="C:periplasmic space"/>
    <property type="evidence" value="ECO:0007669"/>
    <property type="project" value="UniProtKB-SubCell"/>
</dbReference>
<dbReference type="Pfam" id="PF10135">
    <property type="entry name" value="Rod-binding"/>
    <property type="match status" value="1"/>
</dbReference>
<protein>
    <recommendedName>
        <fullName evidence="5">Peptidoglycan hydrolase FlgJ</fullName>
    </recommendedName>
    <alternativeName>
        <fullName evidence="11">Muramidase FlgJ</fullName>
    </alternativeName>
</protein>
<evidence type="ECO:0000256" key="7">
    <source>
        <dbReference type="ARBA" id="ARBA00022795"/>
    </source>
</evidence>
<evidence type="ECO:0000256" key="8">
    <source>
        <dbReference type="ARBA" id="ARBA00022801"/>
    </source>
</evidence>
<dbReference type="Gene3D" id="1.10.530.10">
    <property type="match status" value="1"/>
</dbReference>
<dbReference type="GO" id="GO:0044780">
    <property type="term" value="P:bacterial-type flagellum assembly"/>
    <property type="evidence" value="ECO:0007669"/>
    <property type="project" value="InterPro"/>
</dbReference>
<evidence type="ECO:0000256" key="4">
    <source>
        <dbReference type="ARBA" id="ARBA00007974"/>
    </source>
</evidence>
<comment type="similarity">
    <text evidence="4">In the C-terminal section; belongs to the glycosyl hydrolase 73 family.</text>
</comment>
<accession>A0A756YE42</accession>
<dbReference type="SMART" id="SM00047">
    <property type="entry name" value="LYZ2"/>
    <property type="match status" value="1"/>
</dbReference>
<feature type="domain" description="Mannosyl-glycoprotein endo-beta-N-acetylglucosamidase-like" evidence="12">
    <location>
        <begin position="134"/>
        <end position="302"/>
    </location>
</feature>
<dbReference type="GO" id="GO:0071555">
    <property type="term" value="P:cell wall organization"/>
    <property type="evidence" value="ECO:0007669"/>
    <property type="project" value="UniProtKB-KW"/>
</dbReference>
<organism evidence="13">
    <name type="scientific">Salmonella enterica</name>
    <name type="common">Salmonella choleraesuis</name>
    <dbReference type="NCBI Taxonomy" id="28901"/>
    <lineage>
        <taxon>Bacteria</taxon>
        <taxon>Pseudomonadati</taxon>
        <taxon>Pseudomonadota</taxon>
        <taxon>Gammaproteobacteria</taxon>
        <taxon>Enterobacterales</taxon>
        <taxon>Enterobacteriaceae</taxon>
        <taxon>Salmonella</taxon>
    </lineage>
</organism>
<keyword evidence="7" id="KW-1005">Bacterial flagellum biogenesis</keyword>
<dbReference type="Gene3D" id="2.10.70.40">
    <property type="entry name" value="peptidoglycan hydrolase"/>
    <property type="match status" value="1"/>
</dbReference>
<evidence type="ECO:0000256" key="2">
    <source>
        <dbReference type="ARBA" id="ARBA00004418"/>
    </source>
</evidence>
<keyword evidence="6" id="KW-0574">Periplasm</keyword>
<dbReference type="EMBL" id="DAAXCJ010000012">
    <property type="protein sequence ID" value="HAG0390740.1"/>
    <property type="molecule type" value="Genomic_DNA"/>
</dbReference>
<evidence type="ECO:0000256" key="3">
    <source>
        <dbReference type="ARBA" id="ARBA00006880"/>
    </source>
</evidence>
<dbReference type="PANTHER" id="PTHR33308">
    <property type="entry name" value="PEPTIDOGLYCAN HYDROLASE FLGJ"/>
    <property type="match status" value="1"/>
</dbReference>
<dbReference type="PRINTS" id="PR01002">
    <property type="entry name" value="FLGFLGJ"/>
</dbReference>
<sequence>MFSTAKIPELVAFDQTSLNKLKRDVKDNPEGGLKATVCQIEGLFIQMMLKSMRQASSMGGVFDSQQSAMFMSMYDQQIAQRIANTNKLGFANQIMTQFGYRQGQSIQSTYKSPYAPLDTTVPKQSVYEHVPVMIESKTKSSHFGGESFISRLLGPAIEVAQQSGVPHQLIIAQAALESNWGNSEIRTQNGRRSHNLFGIKATPDWKGEVTVITTTEYKNGVPYLQKDTFKVYKSYTDALADYTAVLTKNLRYRHVLTSTTPEAGAKALQSAGYATDPAYAKKLISIIHQIRDRMSNAVHSYTTDLSSLF</sequence>
<keyword evidence="13" id="KW-0969">Cilium</keyword>
<gene>
    <name evidence="13" type="primary">flgJ</name>
    <name evidence="13" type="ORF">G8S59_004037</name>
</gene>
<proteinExistence type="inferred from homology"/>
<dbReference type="InterPro" id="IPR051056">
    <property type="entry name" value="Glycosyl_Hydrolase_73"/>
</dbReference>
<keyword evidence="13" id="KW-0282">Flagellum</keyword>
<evidence type="ECO:0000256" key="9">
    <source>
        <dbReference type="ARBA" id="ARBA00023295"/>
    </source>
</evidence>
<evidence type="ECO:0000256" key="5">
    <source>
        <dbReference type="ARBA" id="ARBA00013433"/>
    </source>
</evidence>
<dbReference type="GO" id="GO:0016798">
    <property type="term" value="F:hydrolase activity, acting on glycosyl bonds"/>
    <property type="evidence" value="ECO:0007669"/>
    <property type="project" value="UniProtKB-KW"/>
</dbReference>
<evidence type="ECO:0000313" key="13">
    <source>
        <dbReference type="EMBL" id="HAG0390740.1"/>
    </source>
</evidence>
<comment type="caution">
    <text evidence="13">The sequence shown here is derived from an EMBL/GenBank/DDBJ whole genome shotgun (WGS) entry which is preliminary data.</text>
</comment>
<dbReference type="AlphaFoldDB" id="A0A756YE42"/>
<name>A0A756YE42_SALER</name>
<dbReference type="InterPro" id="IPR002901">
    <property type="entry name" value="MGlyc_endo_b_GlcNAc-like_dom"/>
</dbReference>
<dbReference type="GO" id="GO:0004040">
    <property type="term" value="F:amidase activity"/>
    <property type="evidence" value="ECO:0007669"/>
    <property type="project" value="InterPro"/>
</dbReference>
<keyword evidence="10" id="KW-0961">Cell wall biogenesis/degradation</keyword>
<dbReference type="InterPro" id="IPR019301">
    <property type="entry name" value="Flagellar_prot_FlgJ_N"/>
</dbReference>
<comment type="similarity">
    <text evidence="3">In the N-terminal section; belongs to the FlgJ family.</text>
</comment>
<reference evidence="13" key="1">
    <citation type="journal article" date="2018" name="Genome Biol.">
        <title>SKESA: strategic k-mer extension for scrupulous assemblies.</title>
        <authorList>
            <person name="Souvorov A."/>
            <person name="Agarwala R."/>
            <person name="Lipman D.J."/>
        </authorList>
    </citation>
    <scope>NUCLEOTIDE SEQUENCE</scope>
    <source>
        <strain evidence="13">MA.CK_97/00011857</strain>
    </source>
</reference>
<dbReference type="PANTHER" id="PTHR33308:SF9">
    <property type="entry name" value="PEPTIDOGLYCAN HYDROLASE FLGJ"/>
    <property type="match status" value="1"/>
</dbReference>
<evidence type="ECO:0000256" key="11">
    <source>
        <dbReference type="ARBA" id="ARBA00030835"/>
    </source>
</evidence>
<keyword evidence="13" id="KW-0966">Cell projection</keyword>
<keyword evidence="9 13" id="KW-0326">Glycosidase</keyword>
<dbReference type="NCBIfam" id="TIGR02541">
    <property type="entry name" value="flagell_FlgJ"/>
    <property type="match status" value="1"/>
</dbReference>
<comment type="subcellular location">
    <subcellularLocation>
        <location evidence="2">Periplasm</location>
    </subcellularLocation>
</comment>
<evidence type="ECO:0000256" key="1">
    <source>
        <dbReference type="ARBA" id="ARBA00002954"/>
    </source>
</evidence>
<dbReference type="Pfam" id="PF01832">
    <property type="entry name" value="Glucosaminidase"/>
    <property type="match status" value="1"/>
</dbReference>
<comment type="function">
    <text evidence="1">Flagellum-specific muramidase which hydrolyzes the peptidoglycan layer to assemble the rod structure in the periplasmic space.</text>
</comment>
<evidence type="ECO:0000256" key="10">
    <source>
        <dbReference type="ARBA" id="ARBA00023316"/>
    </source>
</evidence>
<dbReference type="InterPro" id="IPR013377">
    <property type="entry name" value="FlgJ"/>
</dbReference>
<dbReference type="GO" id="GO:0071973">
    <property type="term" value="P:bacterial-type flagellum-dependent cell motility"/>
    <property type="evidence" value="ECO:0007669"/>
    <property type="project" value="TreeGrafter"/>
</dbReference>
<reference evidence="13" key="2">
    <citation type="submission" date="2020-02" db="EMBL/GenBank/DDBJ databases">
        <authorList>
            <consortium name="NCBI Pathogen Detection Project"/>
        </authorList>
    </citation>
    <scope>NUCLEOTIDE SEQUENCE</scope>
    <source>
        <strain evidence="13">MA.CK_97/00011857</strain>
    </source>
</reference>
<evidence type="ECO:0000256" key="6">
    <source>
        <dbReference type="ARBA" id="ARBA00022764"/>
    </source>
</evidence>
<evidence type="ECO:0000259" key="12">
    <source>
        <dbReference type="SMART" id="SM00047"/>
    </source>
</evidence>